<reference evidence="1" key="3">
    <citation type="submission" date="2022-06" db="UniProtKB">
        <authorList>
            <consortium name="EnsemblPlants"/>
        </authorList>
    </citation>
    <scope>IDENTIFICATION</scope>
</reference>
<dbReference type="EnsemblPlants" id="TuG1812G0500002461.01.T03">
    <property type="protein sequence ID" value="TuG1812G0500002461.01.T03"/>
    <property type="gene ID" value="TuG1812G0500002461.01"/>
</dbReference>
<proteinExistence type="predicted"/>
<name>A0A8R7QFM1_TRIUA</name>
<organism evidence="1 2">
    <name type="scientific">Triticum urartu</name>
    <name type="common">Red wild einkorn</name>
    <name type="synonym">Crithodium urartu</name>
    <dbReference type="NCBI Taxonomy" id="4572"/>
    <lineage>
        <taxon>Eukaryota</taxon>
        <taxon>Viridiplantae</taxon>
        <taxon>Streptophyta</taxon>
        <taxon>Embryophyta</taxon>
        <taxon>Tracheophyta</taxon>
        <taxon>Spermatophyta</taxon>
        <taxon>Magnoliopsida</taxon>
        <taxon>Liliopsida</taxon>
        <taxon>Poales</taxon>
        <taxon>Poaceae</taxon>
        <taxon>BOP clade</taxon>
        <taxon>Pooideae</taxon>
        <taxon>Triticodae</taxon>
        <taxon>Triticeae</taxon>
        <taxon>Triticinae</taxon>
        <taxon>Triticum</taxon>
    </lineage>
</organism>
<dbReference type="EnsemblPlants" id="TuG1812G0500002461.01.T02">
    <property type="protein sequence ID" value="TuG1812G0500002461.01.T02"/>
    <property type="gene ID" value="TuG1812G0500002461.01"/>
</dbReference>
<reference evidence="1" key="2">
    <citation type="submission" date="2018-03" db="EMBL/GenBank/DDBJ databases">
        <title>The Triticum urartu genome reveals the dynamic nature of wheat genome evolution.</title>
        <authorList>
            <person name="Ling H."/>
            <person name="Ma B."/>
            <person name="Shi X."/>
            <person name="Liu H."/>
            <person name="Dong L."/>
            <person name="Sun H."/>
            <person name="Cao Y."/>
            <person name="Gao Q."/>
            <person name="Zheng S."/>
            <person name="Li Y."/>
            <person name="Yu Y."/>
            <person name="Du H."/>
            <person name="Qi M."/>
            <person name="Li Y."/>
            <person name="Yu H."/>
            <person name="Cui Y."/>
            <person name="Wang N."/>
            <person name="Chen C."/>
            <person name="Wu H."/>
            <person name="Zhao Y."/>
            <person name="Zhang J."/>
            <person name="Li Y."/>
            <person name="Zhou W."/>
            <person name="Zhang B."/>
            <person name="Hu W."/>
            <person name="Eijk M."/>
            <person name="Tang J."/>
            <person name="Witsenboer H."/>
            <person name="Zhao S."/>
            <person name="Li Z."/>
            <person name="Zhang A."/>
            <person name="Wang D."/>
            <person name="Liang C."/>
        </authorList>
    </citation>
    <scope>NUCLEOTIDE SEQUENCE [LARGE SCALE GENOMIC DNA]</scope>
    <source>
        <strain evidence="1">cv. G1812</strain>
    </source>
</reference>
<reference evidence="2" key="1">
    <citation type="journal article" date="2013" name="Nature">
        <title>Draft genome of the wheat A-genome progenitor Triticum urartu.</title>
        <authorList>
            <person name="Ling H.Q."/>
            <person name="Zhao S."/>
            <person name="Liu D."/>
            <person name="Wang J."/>
            <person name="Sun H."/>
            <person name="Zhang C."/>
            <person name="Fan H."/>
            <person name="Li D."/>
            <person name="Dong L."/>
            <person name="Tao Y."/>
            <person name="Gao C."/>
            <person name="Wu H."/>
            <person name="Li Y."/>
            <person name="Cui Y."/>
            <person name="Guo X."/>
            <person name="Zheng S."/>
            <person name="Wang B."/>
            <person name="Yu K."/>
            <person name="Liang Q."/>
            <person name="Yang W."/>
            <person name="Lou X."/>
            <person name="Chen J."/>
            <person name="Feng M."/>
            <person name="Jian J."/>
            <person name="Zhang X."/>
            <person name="Luo G."/>
            <person name="Jiang Y."/>
            <person name="Liu J."/>
            <person name="Wang Z."/>
            <person name="Sha Y."/>
            <person name="Zhang B."/>
            <person name="Wu H."/>
            <person name="Tang D."/>
            <person name="Shen Q."/>
            <person name="Xue P."/>
            <person name="Zou S."/>
            <person name="Wang X."/>
            <person name="Liu X."/>
            <person name="Wang F."/>
            <person name="Yang Y."/>
            <person name="An X."/>
            <person name="Dong Z."/>
            <person name="Zhang K."/>
            <person name="Zhang X."/>
            <person name="Luo M.C."/>
            <person name="Dvorak J."/>
            <person name="Tong Y."/>
            <person name="Wang J."/>
            <person name="Yang H."/>
            <person name="Li Z."/>
            <person name="Wang D."/>
            <person name="Zhang A."/>
            <person name="Wang J."/>
        </authorList>
    </citation>
    <scope>NUCLEOTIDE SEQUENCE</scope>
    <source>
        <strain evidence="2">cv. G1812</strain>
    </source>
</reference>
<protein>
    <submittedName>
        <fullName evidence="1">Uncharacterized protein</fullName>
    </submittedName>
</protein>
<accession>A0A8R7QFM1</accession>
<evidence type="ECO:0000313" key="2">
    <source>
        <dbReference type="Proteomes" id="UP000015106"/>
    </source>
</evidence>
<keyword evidence="2" id="KW-1185">Reference proteome</keyword>
<dbReference type="Proteomes" id="UP000015106">
    <property type="component" value="Chromosome 5"/>
</dbReference>
<dbReference type="Gramene" id="TuG1812G0500002461.01.T02">
    <property type="protein sequence ID" value="TuG1812G0500002461.01.T02"/>
    <property type="gene ID" value="TuG1812G0500002461.01"/>
</dbReference>
<sequence>MACFNLLINQQKPRCHVSNNSVFRLVNVCIGDHYLLFRLFLTIFLASLAVSRLGRWHGVGAVLRVGRRGSTPSGLLRWLRSPATASPTSYRCNEEHIRGVDDARGEVLLWSARLVAMGGSG</sequence>
<evidence type="ECO:0000313" key="1">
    <source>
        <dbReference type="EnsemblPlants" id="TuG1812G0500002461.01.T02"/>
    </source>
</evidence>
<dbReference type="Gramene" id="TuG1812G0500002461.01.T03">
    <property type="protein sequence ID" value="TuG1812G0500002461.01.T03"/>
    <property type="gene ID" value="TuG1812G0500002461.01"/>
</dbReference>
<dbReference type="AlphaFoldDB" id="A0A8R7QFM1"/>